<organism evidence="2 3">
    <name type="scientific">Methylomusa anaerophila</name>
    <dbReference type="NCBI Taxonomy" id="1930071"/>
    <lineage>
        <taxon>Bacteria</taxon>
        <taxon>Bacillati</taxon>
        <taxon>Bacillota</taxon>
        <taxon>Negativicutes</taxon>
        <taxon>Selenomonadales</taxon>
        <taxon>Sporomusaceae</taxon>
        <taxon>Methylomusa</taxon>
    </lineage>
</organism>
<dbReference type="RefSeq" id="WP_126309957.1">
    <property type="nucleotide sequence ID" value="NZ_AP018449.1"/>
</dbReference>
<proteinExistence type="predicted"/>
<evidence type="ECO:0000256" key="1">
    <source>
        <dbReference type="SAM" id="MobiDB-lite"/>
    </source>
</evidence>
<feature type="compositionally biased region" description="Low complexity" evidence="1">
    <location>
        <begin position="85"/>
        <end position="97"/>
    </location>
</feature>
<feature type="region of interest" description="Disordered" evidence="1">
    <location>
        <begin position="78"/>
        <end position="124"/>
    </location>
</feature>
<protein>
    <submittedName>
        <fullName evidence="2">Coat F domain protein</fullName>
    </submittedName>
</protein>
<dbReference type="KEGG" id="mana:MAMMFC1_03789"/>
<name>A0A348APT2_9FIRM</name>
<feature type="compositionally biased region" description="Basic residues" evidence="1">
    <location>
        <begin position="103"/>
        <end position="124"/>
    </location>
</feature>
<reference evidence="2 3" key="1">
    <citation type="journal article" date="2018" name="Int. J. Syst. Evol. Microbiol.">
        <title>Methylomusa anaerophila gen. nov., sp. nov., an anaerobic methanol-utilizing bacterium isolated from a microbial fuel cell.</title>
        <authorList>
            <person name="Amano N."/>
            <person name="Yamamuro A."/>
            <person name="Miyahara M."/>
            <person name="Kouzuma A."/>
            <person name="Abe T."/>
            <person name="Watanabe K."/>
        </authorList>
    </citation>
    <scope>NUCLEOTIDE SEQUENCE [LARGE SCALE GENOMIC DNA]</scope>
    <source>
        <strain evidence="2 3">MMFC1</strain>
    </source>
</reference>
<evidence type="ECO:0000313" key="2">
    <source>
        <dbReference type="EMBL" id="BBB93080.1"/>
    </source>
</evidence>
<dbReference type="AlphaFoldDB" id="A0A348APT2"/>
<dbReference type="Proteomes" id="UP000276437">
    <property type="component" value="Chromosome"/>
</dbReference>
<dbReference type="EMBL" id="AP018449">
    <property type="protein sequence ID" value="BBB93080.1"/>
    <property type="molecule type" value="Genomic_DNA"/>
</dbReference>
<sequence>MSYMRRYYSSESRQNRLSDRDMLADLINTEKHISHLYEHAIMESTHSHVYNFMEDMQRDEHDNAFTLFQAMQQRDWYNPSSKQTDQYNTDQYNNENNNETRKQKFLQNRKKSIMNKAKTKSIQF</sequence>
<dbReference type="InterPro" id="IPR012851">
    <property type="entry name" value="Spore_coat_CotF-like"/>
</dbReference>
<accession>A0A348APT2</accession>
<dbReference type="Pfam" id="PF07875">
    <property type="entry name" value="Coat_F"/>
    <property type="match status" value="1"/>
</dbReference>
<dbReference type="OrthoDB" id="1685263at2"/>
<evidence type="ECO:0000313" key="3">
    <source>
        <dbReference type="Proteomes" id="UP000276437"/>
    </source>
</evidence>
<gene>
    <name evidence="2" type="ORF">MAMMFC1_03789</name>
</gene>
<keyword evidence="3" id="KW-1185">Reference proteome</keyword>